<organism evidence="3 4">
    <name type="scientific">Frankliniella fusca</name>
    <dbReference type="NCBI Taxonomy" id="407009"/>
    <lineage>
        <taxon>Eukaryota</taxon>
        <taxon>Metazoa</taxon>
        <taxon>Ecdysozoa</taxon>
        <taxon>Arthropoda</taxon>
        <taxon>Hexapoda</taxon>
        <taxon>Insecta</taxon>
        <taxon>Pterygota</taxon>
        <taxon>Neoptera</taxon>
        <taxon>Paraneoptera</taxon>
        <taxon>Thysanoptera</taxon>
        <taxon>Terebrantia</taxon>
        <taxon>Thripoidea</taxon>
        <taxon>Thripidae</taxon>
        <taxon>Frankliniella</taxon>
    </lineage>
</organism>
<sequence>MPSRKSNRLKNRAVKVASAAPSTPPQESQPDEHELEDEMYNQFLDGVDGNLDEDDDHIPASGASCEAAHITSFLAAASVDLSPVSYTCEYCKTVLKTKHGFTKHVMTHRIKECNSKRPSAETIEPLMESFVVKALNEIALEHGDEKKKQFVSEVLEISQCGVSEWNDFVSNISYPILQSVCKPTKMLPANQYEEQLISLNKLLDNEEVFSSFLAQLTSLNATSSNQNLGKMILFRLLTKLVDETLHFVFSEMRVSRLEQQDNNSTLLDAGSDTQEYKAFYIHTRKLIQKYYMKGLRHGSKLWLARCACIRQRFVEGIESDCSPTVAAIFSNDSWEEDENGVVKLKLDSNILKYFVLLENIIESLFVNDKTVNSDTVLNIVLSKSDKTEMLGIWHSLTSPFLSELESIVFMKDIIHVVCNLSLRLEVGRDRNVTSMARVQKYALRTDLKRN</sequence>
<feature type="compositionally biased region" description="Basic residues" evidence="1">
    <location>
        <begin position="1"/>
        <end position="13"/>
    </location>
</feature>
<name>A0AAE1H8R8_9NEOP</name>
<evidence type="ECO:0000259" key="2">
    <source>
        <dbReference type="PROSITE" id="PS00028"/>
    </source>
</evidence>
<evidence type="ECO:0000313" key="4">
    <source>
        <dbReference type="Proteomes" id="UP001219518"/>
    </source>
</evidence>
<reference evidence="3" key="1">
    <citation type="submission" date="2021-07" db="EMBL/GenBank/DDBJ databases">
        <authorList>
            <person name="Catto M.A."/>
            <person name="Jacobson A."/>
            <person name="Kennedy G."/>
            <person name="Labadie P."/>
            <person name="Hunt B.G."/>
            <person name="Srinivasan R."/>
        </authorList>
    </citation>
    <scope>NUCLEOTIDE SEQUENCE</scope>
    <source>
        <strain evidence="3">PL_HMW_Pooled</strain>
        <tissue evidence="3">Head</tissue>
    </source>
</reference>
<proteinExistence type="predicted"/>
<dbReference type="Proteomes" id="UP001219518">
    <property type="component" value="Unassembled WGS sequence"/>
</dbReference>
<dbReference type="EMBL" id="JAHWGI010000532">
    <property type="protein sequence ID" value="KAK3916478.1"/>
    <property type="molecule type" value="Genomic_DNA"/>
</dbReference>
<accession>A0AAE1H8R8</accession>
<dbReference type="AlphaFoldDB" id="A0AAE1H8R8"/>
<comment type="caution">
    <text evidence="3">The sequence shown here is derived from an EMBL/GenBank/DDBJ whole genome shotgun (WGS) entry which is preliminary data.</text>
</comment>
<keyword evidence="3" id="KW-0689">Ribosomal protein</keyword>
<dbReference type="GO" id="GO:0005840">
    <property type="term" value="C:ribosome"/>
    <property type="evidence" value="ECO:0007669"/>
    <property type="project" value="UniProtKB-KW"/>
</dbReference>
<feature type="domain" description="C2H2-type" evidence="2">
    <location>
        <begin position="88"/>
        <end position="108"/>
    </location>
</feature>
<evidence type="ECO:0000256" key="1">
    <source>
        <dbReference type="SAM" id="MobiDB-lite"/>
    </source>
</evidence>
<gene>
    <name evidence="3" type="ORF">KUF71_006252</name>
</gene>
<reference evidence="3" key="2">
    <citation type="journal article" date="2023" name="BMC Genomics">
        <title>Pest status, molecular evolution, and epigenetic factors derived from the genome assembly of Frankliniella fusca, a thysanopteran phytovirus vector.</title>
        <authorList>
            <person name="Catto M.A."/>
            <person name="Labadie P.E."/>
            <person name="Jacobson A.L."/>
            <person name="Kennedy G.G."/>
            <person name="Srinivasan R."/>
            <person name="Hunt B.G."/>
        </authorList>
    </citation>
    <scope>NUCLEOTIDE SEQUENCE</scope>
    <source>
        <strain evidence="3">PL_HMW_Pooled</strain>
    </source>
</reference>
<dbReference type="PROSITE" id="PS00028">
    <property type="entry name" value="ZINC_FINGER_C2H2_1"/>
    <property type="match status" value="1"/>
</dbReference>
<keyword evidence="4" id="KW-1185">Reference proteome</keyword>
<feature type="region of interest" description="Disordered" evidence="1">
    <location>
        <begin position="1"/>
        <end position="37"/>
    </location>
</feature>
<keyword evidence="3" id="KW-0687">Ribonucleoprotein</keyword>
<evidence type="ECO:0000313" key="3">
    <source>
        <dbReference type="EMBL" id="KAK3916478.1"/>
    </source>
</evidence>
<protein>
    <submittedName>
        <fullName evidence="3">50S ribosomal protein L7/L12</fullName>
    </submittedName>
</protein>
<dbReference type="InterPro" id="IPR013087">
    <property type="entry name" value="Znf_C2H2_type"/>
</dbReference>